<dbReference type="SUPFAM" id="SSF47769">
    <property type="entry name" value="SAM/Pointed domain"/>
    <property type="match status" value="1"/>
</dbReference>
<evidence type="ECO:0000256" key="2">
    <source>
        <dbReference type="ARBA" id="ARBA00022491"/>
    </source>
</evidence>
<dbReference type="GeneID" id="115339333"/>
<keyword evidence="4" id="KW-0677">Repeat</keyword>
<evidence type="ECO:0000256" key="15">
    <source>
        <dbReference type="SAM" id="MobiDB-lite"/>
    </source>
</evidence>
<dbReference type="Gene3D" id="1.10.150.50">
    <property type="entry name" value="Transcription Factor, Ets-1"/>
    <property type="match status" value="1"/>
</dbReference>
<keyword evidence="9" id="KW-0804">Transcription</keyword>
<dbReference type="SMART" id="SM00454">
    <property type="entry name" value="SAM"/>
    <property type="match status" value="1"/>
</dbReference>
<dbReference type="AlphaFoldDB" id="A0A663DXK9"/>
<dbReference type="SUPFAM" id="SSF63748">
    <property type="entry name" value="Tudor/PWWP/MBT"/>
    <property type="match status" value="3"/>
</dbReference>
<feature type="region of interest" description="Disordered" evidence="15">
    <location>
        <begin position="201"/>
        <end position="230"/>
    </location>
</feature>
<keyword evidence="5 14" id="KW-0863">Zinc-finger</keyword>
<dbReference type="InterPro" id="IPR013761">
    <property type="entry name" value="SAM/pointed_sf"/>
</dbReference>
<proteinExistence type="predicted"/>
<dbReference type="OrthoDB" id="8188861at2759"/>
<dbReference type="GO" id="GO:0005634">
    <property type="term" value="C:nucleus"/>
    <property type="evidence" value="ECO:0007669"/>
    <property type="project" value="UniProtKB-SubCell"/>
</dbReference>
<dbReference type="FunFam" id="1.10.150.50:FF:000035">
    <property type="entry name" value="lethal(3)malignant brain tumor-like protein 3 isoform X2"/>
    <property type="match status" value="1"/>
</dbReference>
<feature type="repeat" description="MBT" evidence="13">
    <location>
        <begin position="350"/>
        <end position="450"/>
    </location>
</feature>
<evidence type="ECO:0000256" key="4">
    <source>
        <dbReference type="ARBA" id="ARBA00022737"/>
    </source>
</evidence>
<dbReference type="FunCoup" id="A0A663DXK9">
    <property type="interactions" value="72"/>
</dbReference>
<reference evidence="17" key="1">
    <citation type="submission" date="2025-08" db="UniProtKB">
        <authorList>
            <consortium name="Ensembl"/>
        </authorList>
    </citation>
    <scope>IDENTIFICATION</scope>
</reference>
<dbReference type="Pfam" id="PF01530">
    <property type="entry name" value="zf-C2HC"/>
    <property type="match status" value="1"/>
</dbReference>
<dbReference type="GO" id="GO:0042393">
    <property type="term" value="F:histone binding"/>
    <property type="evidence" value="ECO:0007669"/>
    <property type="project" value="TreeGrafter"/>
</dbReference>
<dbReference type="Pfam" id="PF02820">
    <property type="entry name" value="MBT"/>
    <property type="match status" value="3"/>
</dbReference>
<dbReference type="SMART" id="SM00561">
    <property type="entry name" value="MBT"/>
    <property type="match status" value="3"/>
</dbReference>
<dbReference type="GO" id="GO:0008270">
    <property type="term" value="F:zinc ion binding"/>
    <property type="evidence" value="ECO:0007669"/>
    <property type="project" value="UniProtKB-KW"/>
</dbReference>
<dbReference type="GO" id="GO:0045892">
    <property type="term" value="P:negative regulation of DNA-templated transcription"/>
    <property type="evidence" value="ECO:0007669"/>
    <property type="project" value="TreeGrafter"/>
</dbReference>
<keyword evidence="3" id="KW-0479">Metal-binding</keyword>
<evidence type="ECO:0000256" key="6">
    <source>
        <dbReference type="ARBA" id="ARBA00022833"/>
    </source>
</evidence>
<feature type="repeat" description="MBT" evidence="13">
    <location>
        <begin position="569"/>
        <end position="664"/>
    </location>
</feature>
<evidence type="ECO:0000259" key="16">
    <source>
        <dbReference type="PROSITE" id="PS50105"/>
    </source>
</evidence>
<dbReference type="InterPro" id="IPR050548">
    <property type="entry name" value="PcG_chromatin_remod_factors"/>
</dbReference>
<dbReference type="InterPro" id="IPR047362">
    <property type="entry name" value="MBT_L3MBTL1_rpt3"/>
</dbReference>
<dbReference type="PANTHER" id="PTHR12247">
    <property type="entry name" value="POLYCOMB GROUP PROTEIN"/>
    <property type="match status" value="1"/>
</dbReference>
<dbReference type="PROSITE" id="PS50105">
    <property type="entry name" value="SAM_DOMAIN"/>
    <property type="match status" value="1"/>
</dbReference>
<evidence type="ECO:0000256" key="8">
    <source>
        <dbReference type="ARBA" id="ARBA00023015"/>
    </source>
</evidence>
<feature type="repeat" description="MBT" evidence="13">
    <location>
        <begin position="461"/>
        <end position="560"/>
    </location>
</feature>
<keyword evidence="6" id="KW-0862">Zinc</keyword>
<dbReference type="Ensembl" id="ENSACCT00020004712.1">
    <property type="protein sequence ID" value="ENSACCP00020004526.1"/>
    <property type="gene ID" value="ENSACCG00020003111.1"/>
</dbReference>
<dbReference type="GO" id="GO:2000058">
    <property type="term" value="P:regulation of ubiquitin-dependent protein catabolic process"/>
    <property type="evidence" value="ECO:0007669"/>
    <property type="project" value="UniProtKB-ARBA"/>
</dbReference>
<dbReference type="GO" id="GO:0006325">
    <property type="term" value="P:chromatin organization"/>
    <property type="evidence" value="ECO:0007669"/>
    <property type="project" value="UniProtKB-KW"/>
</dbReference>
<dbReference type="PROSITE" id="PS51079">
    <property type="entry name" value="MBT"/>
    <property type="match status" value="3"/>
</dbReference>
<dbReference type="CTD" id="26013"/>
<gene>
    <name evidence="17" type="primary">L3MBTL1</name>
</gene>
<dbReference type="InterPro" id="IPR001660">
    <property type="entry name" value="SAM"/>
</dbReference>
<dbReference type="InterPro" id="IPR036060">
    <property type="entry name" value="Znf_C2H2C_sf"/>
</dbReference>
<dbReference type="GeneTree" id="ENSGT00940000159708"/>
<evidence type="ECO:0000313" key="18">
    <source>
        <dbReference type="Proteomes" id="UP000472275"/>
    </source>
</evidence>
<dbReference type="InParanoid" id="A0A663DXK9"/>
<feature type="compositionally biased region" description="Basic and acidic residues" evidence="15">
    <location>
        <begin position="118"/>
        <end position="136"/>
    </location>
</feature>
<dbReference type="CDD" id="cd20134">
    <property type="entry name" value="MBT_L3MBTL1_rpt2"/>
    <property type="match status" value="1"/>
</dbReference>
<dbReference type="InterPro" id="IPR002515">
    <property type="entry name" value="Znf_C2H2C"/>
</dbReference>
<keyword evidence="2" id="KW-0678">Repressor</keyword>
<feature type="domain" description="SAM" evidence="16">
    <location>
        <begin position="829"/>
        <end position="893"/>
    </location>
</feature>
<evidence type="ECO:0000256" key="3">
    <source>
        <dbReference type="ARBA" id="ARBA00022723"/>
    </source>
</evidence>
<feature type="region of interest" description="Disordered" evidence="15">
    <location>
        <begin position="116"/>
        <end position="142"/>
    </location>
</feature>
<evidence type="ECO:0000256" key="5">
    <source>
        <dbReference type="ARBA" id="ARBA00022771"/>
    </source>
</evidence>
<dbReference type="Gene3D" id="2.30.30.140">
    <property type="match status" value="3"/>
</dbReference>
<dbReference type="FunFam" id="2.30.30.140:FF:000007">
    <property type="entry name" value="Lethal(3)malignant brain tumor-like protein 1"/>
    <property type="match status" value="2"/>
</dbReference>
<evidence type="ECO:0000256" key="12">
    <source>
        <dbReference type="ARBA" id="ARBA00079425"/>
    </source>
</evidence>
<dbReference type="CDD" id="cd20131">
    <property type="entry name" value="MBT_L3MBTL1_rpt1"/>
    <property type="match status" value="1"/>
</dbReference>
<dbReference type="CDD" id="cd20137">
    <property type="entry name" value="MBT_L3MBTL1_rpt3"/>
    <property type="match status" value="1"/>
</dbReference>
<sequence length="898" mass="100374">MLIKTMVHSEPHPMLQQNLGGLCGSWFIPEEALPSGFKATVRFGREECLALCTGKVMDSRAEMEVVRSTKGNAAGEVSVHVVTTESTVQSTHLPTTAFIIPANATTINLPTSTLEIQRFPREPQRSTGAERPEKGGGSEPITATVIPQISGVQTCSTVRVLEWKDGVATLPGSNLRFRINEYGTLKVVSADKMPPVEAIKEGQTEKDGDSEVAPTSRDNPTAQDVPEQTKLPTAESMCHCDTCGRRHVSDGAREGRGFCSEHCHQQFKERSVIVENSASSNNATEILKPVKKRKRKDYQSPSEEEYESEQMEEKQEEKKNSAGDSVISNPEADAWNGSQHGASEEKKEGWSWASYLEEQKAVAAPLDLFQDYQVASQHKNGFKVGMKLEGIDPQHPSMYFILTVAEVCGYRMRLHFDGYSECHDFWLNADSPDIHPAGWFEETGHKLQPPKGVVGYKEEEFSWTNYLKITKAQAAPKHLFMVRNTHEASPGFEVGMKLEAVDRMNPSLICVATVTDVVDNRFLVHFDNWDDTYDYWCDPSSPYIHPVGWCQEHGKPLTPPQDYPDPDNFTWEKYLKETGASAVPAWAFKVRPPHSFLVNMKLEAVDRRTPSFIRVASVEDVEDHRIKIHFDGWSHVYDFWIDADHPDIHPIGWCSKTGHPLQPPLRPKEPASSAHGGCPTLGCKSIPHTKSSKYSFHHRKCPTPGCDGSGHVTGRFTAHYCLSGCPLAEKNQGRLKADLSDTEASTRKRNLIGFPQRKKSRHHGRGRPPKYRKIQQEDFQTISSDNMHQSLFMSALSAHPDRSLSLCWEQHCKLLPGVAGITATTVAKWTIDEVFSFVQTLTGCEDQAKLFKDEMIDGEAFLLLTQSDIVKIMSVKLGPALKIYNAILMFKNADDTLK</sequence>
<evidence type="ECO:0000256" key="11">
    <source>
        <dbReference type="ARBA" id="ARBA00068102"/>
    </source>
</evidence>
<evidence type="ECO:0000313" key="17">
    <source>
        <dbReference type="Ensembl" id="ENSACCP00020004526.1"/>
    </source>
</evidence>
<evidence type="ECO:0000256" key="7">
    <source>
        <dbReference type="ARBA" id="ARBA00022853"/>
    </source>
</evidence>
<dbReference type="GO" id="GO:0003682">
    <property type="term" value="F:chromatin binding"/>
    <property type="evidence" value="ECO:0007669"/>
    <property type="project" value="TreeGrafter"/>
</dbReference>
<keyword evidence="10" id="KW-0539">Nucleus</keyword>
<dbReference type="FunFam" id="4.10.320.30:FF:000001">
    <property type="entry name" value="Myelin transcription factor 1-like, a"/>
    <property type="match status" value="1"/>
</dbReference>
<dbReference type="RefSeq" id="XP_029865007.1">
    <property type="nucleotide sequence ID" value="XM_030009147.2"/>
</dbReference>
<dbReference type="Proteomes" id="UP000472275">
    <property type="component" value="Chromosome 3"/>
</dbReference>
<evidence type="ECO:0000256" key="13">
    <source>
        <dbReference type="PROSITE-ProRule" id="PRU00459"/>
    </source>
</evidence>
<dbReference type="PANTHER" id="PTHR12247:SF69">
    <property type="entry name" value="LETHAL(3)MALIGNANT BRAIN TUMOR-LIKE PROTEIN 1"/>
    <property type="match status" value="1"/>
</dbReference>
<dbReference type="SUPFAM" id="SSF103637">
    <property type="entry name" value="CCHHC domain"/>
    <property type="match status" value="1"/>
</dbReference>
<evidence type="ECO:0000256" key="1">
    <source>
        <dbReference type="ARBA" id="ARBA00004123"/>
    </source>
</evidence>
<dbReference type="RefSeq" id="XP_029865008.1">
    <property type="nucleotide sequence ID" value="XM_030009148.2"/>
</dbReference>
<dbReference type="InterPro" id="IPR047361">
    <property type="entry name" value="MBT_L3MBTL1_rpt1"/>
</dbReference>
<feature type="region of interest" description="Disordered" evidence="15">
    <location>
        <begin position="285"/>
        <end position="343"/>
    </location>
</feature>
<keyword evidence="7" id="KW-0156">Chromatin regulator</keyword>
<dbReference type="InterPro" id="IPR004092">
    <property type="entry name" value="Mbt"/>
</dbReference>
<dbReference type="Gene3D" id="4.10.320.30">
    <property type="match status" value="1"/>
</dbReference>
<dbReference type="KEGG" id="achc:115339333"/>
<dbReference type="Pfam" id="PF00536">
    <property type="entry name" value="SAM_1"/>
    <property type="match status" value="1"/>
</dbReference>
<evidence type="ECO:0000256" key="10">
    <source>
        <dbReference type="ARBA" id="ARBA00023242"/>
    </source>
</evidence>
<keyword evidence="8" id="KW-0805">Transcription regulation</keyword>
<evidence type="ECO:0000256" key="9">
    <source>
        <dbReference type="ARBA" id="ARBA00023163"/>
    </source>
</evidence>
<protein>
    <recommendedName>
        <fullName evidence="11">Lethal(3)malignant brain tumor-like protein 1</fullName>
    </recommendedName>
    <alternativeName>
        <fullName evidence="12">L(3)mbt protein homolog</fullName>
    </alternativeName>
</protein>
<dbReference type="CDD" id="cd09582">
    <property type="entry name" value="SAM_Scm-like-3MBT3_4"/>
    <property type="match status" value="1"/>
</dbReference>
<name>A0A663DXK9_AQUCH</name>
<organism evidence="17 18">
    <name type="scientific">Aquila chrysaetos chrysaetos</name>
    <dbReference type="NCBI Taxonomy" id="223781"/>
    <lineage>
        <taxon>Eukaryota</taxon>
        <taxon>Metazoa</taxon>
        <taxon>Chordata</taxon>
        <taxon>Craniata</taxon>
        <taxon>Vertebrata</taxon>
        <taxon>Euteleostomi</taxon>
        <taxon>Archelosauria</taxon>
        <taxon>Archosauria</taxon>
        <taxon>Dinosauria</taxon>
        <taxon>Saurischia</taxon>
        <taxon>Theropoda</taxon>
        <taxon>Coelurosauria</taxon>
        <taxon>Aves</taxon>
        <taxon>Neognathae</taxon>
        <taxon>Neoaves</taxon>
        <taxon>Telluraves</taxon>
        <taxon>Accipitrimorphae</taxon>
        <taxon>Accipitriformes</taxon>
        <taxon>Accipitridae</taxon>
        <taxon>Accipitrinae</taxon>
        <taxon>Aquila</taxon>
    </lineage>
</organism>
<keyword evidence="18" id="KW-1185">Reference proteome</keyword>
<reference evidence="17" key="2">
    <citation type="submission" date="2025-09" db="UniProtKB">
        <authorList>
            <consortium name="Ensembl"/>
        </authorList>
    </citation>
    <scope>IDENTIFICATION</scope>
</reference>
<evidence type="ECO:0000256" key="14">
    <source>
        <dbReference type="PROSITE-ProRule" id="PRU01143"/>
    </source>
</evidence>
<comment type="subcellular location">
    <subcellularLocation>
        <location evidence="1">Nucleus</location>
    </subcellularLocation>
</comment>
<dbReference type="PROSITE" id="PS51802">
    <property type="entry name" value="ZF_CCHHC"/>
    <property type="match status" value="1"/>
</dbReference>
<accession>A0A663DXK9</accession>
<feature type="compositionally biased region" description="Basic and acidic residues" evidence="15">
    <location>
        <begin position="311"/>
        <end position="321"/>
    </location>
</feature>